<evidence type="ECO:0000313" key="7">
    <source>
        <dbReference type="EMBL" id="UOO89938.1"/>
    </source>
</evidence>
<dbReference type="PRINTS" id="PR00909">
    <property type="entry name" value="SPERMDNBNDNG"/>
</dbReference>
<evidence type="ECO:0000256" key="4">
    <source>
        <dbReference type="ARBA" id="ARBA00022764"/>
    </source>
</evidence>
<evidence type="ECO:0000313" key="8">
    <source>
        <dbReference type="Proteomes" id="UP000832011"/>
    </source>
</evidence>
<dbReference type="InterPro" id="IPR006059">
    <property type="entry name" value="SBP"/>
</dbReference>
<dbReference type="Proteomes" id="UP000832011">
    <property type="component" value="Chromosome"/>
</dbReference>
<dbReference type="PANTHER" id="PTHR30222:SF12">
    <property type="entry name" value="NORSPERMIDINE SENSOR"/>
    <property type="match status" value="1"/>
</dbReference>
<evidence type="ECO:0000256" key="1">
    <source>
        <dbReference type="ARBA" id="ARBA00004418"/>
    </source>
</evidence>
<accession>A0ABY4E3P4</accession>
<dbReference type="Gene3D" id="3.40.190.10">
    <property type="entry name" value="Periplasmic binding protein-like II"/>
    <property type="match status" value="2"/>
</dbReference>
<evidence type="ECO:0000256" key="3">
    <source>
        <dbReference type="ARBA" id="ARBA00022729"/>
    </source>
</evidence>
<gene>
    <name evidence="7" type="ORF">LVJ82_02820</name>
</gene>
<feature type="chain" id="PRO_5047154242" description="Putrescine-binding periplasmic protein" evidence="6">
    <location>
        <begin position="21"/>
        <end position="393"/>
    </location>
</feature>
<proteinExistence type="inferred from homology"/>
<keyword evidence="3 6" id="KW-0732">Signal</keyword>
<dbReference type="EMBL" id="CP091511">
    <property type="protein sequence ID" value="UOO89938.1"/>
    <property type="molecule type" value="Genomic_DNA"/>
</dbReference>
<dbReference type="Pfam" id="PF13416">
    <property type="entry name" value="SBP_bac_8"/>
    <property type="match status" value="1"/>
</dbReference>
<keyword evidence="4 5" id="KW-0574">Periplasm</keyword>
<dbReference type="PANTHER" id="PTHR30222">
    <property type="entry name" value="SPERMIDINE/PUTRESCINE-BINDING PERIPLASMIC PROTEIN"/>
    <property type="match status" value="1"/>
</dbReference>
<dbReference type="PROSITE" id="PS51257">
    <property type="entry name" value="PROKAR_LIPOPROTEIN"/>
    <property type="match status" value="1"/>
</dbReference>
<name>A0ABY4E3P4_9NEIS</name>
<comment type="similarity">
    <text evidence="5">Belongs to the bacterial solute-binding protein PotD/PotF family.</text>
</comment>
<organism evidence="7 8">
    <name type="scientific">Vitreoscilla massiliensis</name>
    <dbReference type="NCBI Taxonomy" id="1689272"/>
    <lineage>
        <taxon>Bacteria</taxon>
        <taxon>Pseudomonadati</taxon>
        <taxon>Pseudomonadota</taxon>
        <taxon>Betaproteobacteria</taxon>
        <taxon>Neisseriales</taxon>
        <taxon>Neisseriaceae</taxon>
        <taxon>Vitreoscilla</taxon>
    </lineage>
</organism>
<evidence type="ECO:0000256" key="6">
    <source>
        <dbReference type="SAM" id="SignalP"/>
    </source>
</evidence>
<keyword evidence="8" id="KW-1185">Reference proteome</keyword>
<reference evidence="7 8" key="1">
    <citation type="journal article" date="2022" name="Res Sq">
        <title>Evolution of multicellular longitudinally dividing oral cavity symbionts (Neisseriaceae).</title>
        <authorList>
            <person name="Nyongesa S."/>
            <person name="Weber P."/>
            <person name="Bernet E."/>
            <person name="Pullido F."/>
            <person name="Nieckarz M."/>
            <person name="Delaby M."/>
            <person name="Nieves C."/>
            <person name="Viehboeck T."/>
            <person name="Krause N."/>
            <person name="Rivera-Millot A."/>
            <person name="Nakamura A."/>
            <person name="Vischer N."/>
            <person name="VanNieuwenhze M."/>
            <person name="Brun Y."/>
            <person name="Cava F."/>
            <person name="Bulgheresi S."/>
            <person name="Veyrier F."/>
        </authorList>
    </citation>
    <scope>NUCLEOTIDE SEQUENCE [LARGE SCALE GENOMIC DNA]</scope>
    <source>
        <strain evidence="7 8">SN4</strain>
    </source>
</reference>
<evidence type="ECO:0000256" key="2">
    <source>
        <dbReference type="ARBA" id="ARBA00022448"/>
    </source>
</evidence>
<dbReference type="CDD" id="cd13659">
    <property type="entry name" value="PBP2_PotF"/>
    <property type="match status" value="1"/>
</dbReference>
<evidence type="ECO:0000256" key="5">
    <source>
        <dbReference type="PIRNR" id="PIRNR019574"/>
    </source>
</evidence>
<feature type="signal peptide" evidence="6">
    <location>
        <begin position="1"/>
        <end position="20"/>
    </location>
</feature>
<comment type="function">
    <text evidence="5">Required for the activity of the bacterial periplasmic transport system of putrescine.</text>
</comment>
<dbReference type="PIRSF" id="PIRSF019574">
    <property type="entry name" value="Periplasmic_polyamine_BP"/>
    <property type="match status" value="1"/>
</dbReference>
<comment type="subcellular location">
    <subcellularLocation>
        <location evidence="1 5">Periplasm</location>
    </subcellularLocation>
</comment>
<dbReference type="InterPro" id="IPR001188">
    <property type="entry name" value="Sperm_putr-bd"/>
</dbReference>
<dbReference type="SUPFAM" id="SSF53850">
    <property type="entry name" value="Periplasmic binding protein-like II"/>
    <property type="match status" value="1"/>
</dbReference>
<keyword evidence="2 5" id="KW-0813">Transport</keyword>
<protein>
    <recommendedName>
        <fullName evidence="5">Putrescine-binding periplasmic protein</fullName>
    </recommendedName>
</protein>
<sequence length="393" mass="43055">MKLKQQTWLAVMLACGLAACGEQSKPAAETKPDNSAASASSSAGPALAKTDQLNIYNWSDYVDPNTVTEFEKNNGVKVRQDFYDSNEILEAKVLTGKSGYDLVFPSLSNLGRQIKAGAYQKLDKSKIANYQNIDPILLKLLQQVDPNNDYAVPYFWGFYTVGINPDKVKKALGTDQLPDNAWDLVFKPEYTQKLKSCGISFLDSPTSVFPLALSYIGKDPNSNNPDDLKAAAAMMEQVVPNVSRFNSSGYINDFAQGNLCVGIGYNGDFNIANTRAQAAKNGVTVVALVPKQGVGVWIDTVVVTKDAKNVDNALKYINWTLEPKVAAQNGNLVNYAPGTNKAKEFMKPEIVDNDSIFPSEEALKNSFVNTEKQPDTVKLGVRLWQQIKAKSNR</sequence>